<protein>
    <recommendedName>
        <fullName evidence="2">THO1-MOS11 C-terminal domain-containing protein</fullName>
    </recommendedName>
</protein>
<evidence type="ECO:0000313" key="3">
    <source>
        <dbReference type="EMBL" id="CAI9780150.1"/>
    </source>
</evidence>
<dbReference type="GO" id="GO:0005634">
    <property type="term" value="C:nucleus"/>
    <property type="evidence" value="ECO:0007669"/>
    <property type="project" value="TreeGrafter"/>
</dbReference>
<keyword evidence="4" id="KW-1185">Reference proteome</keyword>
<dbReference type="AlphaFoldDB" id="A0AAD2A782"/>
<evidence type="ECO:0000259" key="2">
    <source>
        <dbReference type="Pfam" id="PF18592"/>
    </source>
</evidence>
<dbReference type="PANTHER" id="PTHR47701:SF2">
    <property type="entry name" value="PROTEIN MODIFIER OF SNC1 11"/>
    <property type="match status" value="1"/>
</dbReference>
<feature type="compositionally biased region" description="Polar residues" evidence="1">
    <location>
        <begin position="158"/>
        <end position="167"/>
    </location>
</feature>
<name>A0AAD2A782_9LAMI</name>
<proteinExistence type="predicted"/>
<feature type="region of interest" description="Disordered" evidence="1">
    <location>
        <begin position="1"/>
        <end position="171"/>
    </location>
</feature>
<dbReference type="InterPro" id="IPR040746">
    <property type="entry name" value="THO1_MOS11_C"/>
</dbReference>
<dbReference type="InterPro" id="IPR044209">
    <property type="entry name" value="MOS11"/>
</dbReference>
<dbReference type="Pfam" id="PF18592">
    <property type="entry name" value="Tho1_MOS11_C"/>
    <property type="match status" value="1"/>
</dbReference>
<dbReference type="PANTHER" id="PTHR47701">
    <property type="entry name" value="PROTEIN MODIFIER OF SNC1 11"/>
    <property type="match status" value="1"/>
</dbReference>
<dbReference type="Proteomes" id="UP000834106">
    <property type="component" value="Chromosome 17"/>
</dbReference>
<feature type="compositionally biased region" description="Basic and acidic residues" evidence="1">
    <location>
        <begin position="143"/>
        <end position="156"/>
    </location>
</feature>
<gene>
    <name evidence="3" type="ORF">FPE_LOCUS27580</name>
</gene>
<feature type="domain" description="THO1-MOS11 C-terminal" evidence="2">
    <location>
        <begin position="54"/>
        <end position="89"/>
    </location>
</feature>
<sequence length="273" mass="29986">MATTTAPEVENPRILSDPNPTEQKWSPSSADGEDESKVKLTMEAVKVDGVDGASAATDVQKKMKRAERFGMPVQLSEEDKRNSRAERFGTGSASHGSDSSKQSEDLKRKARAERFGIAQSAPTDEEAKKKARGARFGSVAKADSAEEEKKKAREIRFSQPQSGSLSKANVEENNELKTAISSKAARRAYRLADYISNVLISPILGSVKLYLVRPRKITPTILLCYILNDISTISKLLNSMTGKKLSTCRVPVRPWFIVRISLLHFLAASMSLV</sequence>
<dbReference type="EMBL" id="OU503052">
    <property type="protein sequence ID" value="CAI9780150.1"/>
    <property type="molecule type" value="Genomic_DNA"/>
</dbReference>
<evidence type="ECO:0000256" key="1">
    <source>
        <dbReference type="SAM" id="MobiDB-lite"/>
    </source>
</evidence>
<reference evidence="3" key="1">
    <citation type="submission" date="2023-05" db="EMBL/GenBank/DDBJ databases">
        <authorList>
            <person name="Huff M."/>
        </authorList>
    </citation>
    <scope>NUCLEOTIDE SEQUENCE</scope>
</reference>
<dbReference type="GO" id="GO:0016973">
    <property type="term" value="P:poly(A)+ mRNA export from nucleus"/>
    <property type="evidence" value="ECO:0007669"/>
    <property type="project" value="InterPro"/>
</dbReference>
<feature type="compositionally biased region" description="Basic and acidic residues" evidence="1">
    <location>
        <begin position="77"/>
        <end position="87"/>
    </location>
</feature>
<feature type="compositionally biased region" description="Polar residues" evidence="1">
    <location>
        <begin position="18"/>
        <end position="29"/>
    </location>
</feature>
<feature type="compositionally biased region" description="Basic and acidic residues" evidence="1">
    <location>
        <begin position="35"/>
        <end position="49"/>
    </location>
</feature>
<evidence type="ECO:0000313" key="4">
    <source>
        <dbReference type="Proteomes" id="UP000834106"/>
    </source>
</evidence>
<feature type="compositionally biased region" description="Polar residues" evidence="1">
    <location>
        <begin position="91"/>
        <end position="100"/>
    </location>
</feature>
<organism evidence="3 4">
    <name type="scientific">Fraxinus pennsylvanica</name>
    <dbReference type="NCBI Taxonomy" id="56036"/>
    <lineage>
        <taxon>Eukaryota</taxon>
        <taxon>Viridiplantae</taxon>
        <taxon>Streptophyta</taxon>
        <taxon>Embryophyta</taxon>
        <taxon>Tracheophyta</taxon>
        <taxon>Spermatophyta</taxon>
        <taxon>Magnoliopsida</taxon>
        <taxon>eudicotyledons</taxon>
        <taxon>Gunneridae</taxon>
        <taxon>Pentapetalae</taxon>
        <taxon>asterids</taxon>
        <taxon>lamiids</taxon>
        <taxon>Lamiales</taxon>
        <taxon>Oleaceae</taxon>
        <taxon>Oleeae</taxon>
        <taxon>Fraxinus</taxon>
    </lineage>
</organism>
<accession>A0AAD2A782</accession>